<feature type="transmembrane region" description="Helical" evidence="6">
    <location>
        <begin position="83"/>
        <end position="100"/>
    </location>
</feature>
<comment type="similarity">
    <text evidence="2">Belongs to the MS4A family.</text>
</comment>
<evidence type="ECO:0000313" key="8">
    <source>
        <dbReference type="Proteomes" id="UP000261600"/>
    </source>
</evidence>
<reference evidence="7" key="1">
    <citation type="submission" date="2025-08" db="UniProtKB">
        <authorList>
            <consortium name="Ensembl"/>
        </authorList>
    </citation>
    <scope>IDENTIFICATION</scope>
</reference>
<reference evidence="7" key="2">
    <citation type="submission" date="2025-09" db="UniProtKB">
        <authorList>
            <consortium name="Ensembl"/>
        </authorList>
    </citation>
    <scope>IDENTIFICATION</scope>
</reference>
<dbReference type="PANTHER" id="PTHR23320:SF125">
    <property type="entry name" value="TRANSMEMBRANE PROTEIN 176L.1-RELATED"/>
    <property type="match status" value="1"/>
</dbReference>
<dbReference type="InterPro" id="IPR007237">
    <property type="entry name" value="CD20-like"/>
</dbReference>
<organism evidence="7 8">
    <name type="scientific">Monopterus albus</name>
    <name type="common">Swamp eel</name>
    <dbReference type="NCBI Taxonomy" id="43700"/>
    <lineage>
        <taxon>Eukaryota</taxon>
        <taxon>Metazoa</taxon>
        <taxon>Chordata</taxon>
        <taxon>Craniata</taxon>
        <taxon>Vertebrata</taxon>
        <taxon>Euteleostomi</taxon>
        <taxon>Actinopterygii</taxon>
        <taxon>Neopterygii</taxon>
        <taxon>Teleostei</taxon>
        <taxon>Neoteleostei</taxon>
        <taxon>Acanthomorphata</taxon>
        <taxon>Anabantaria</taxon>
        <taxon>Synbranchiformes</taxon>
        <taxon>Synbranchidae</taxon>
        <taxon>Monopterus</taxon>
    </lineage>
</organism>
<keyword evidence="4 6" id="KW-1133">Transmembrane helix</keyword>
<dbReference type="InterPro" id="IPR030417">
    <property type="entry name" value="MS4A"/>
</dbReference>
<evidence type="ECO:0000256" key="2">
    <source>
        <dbReference type="ARBA" id="ARBA00009565"/>
    </source>
</evidence>
<dbReference type="PANTHER" id="PTHR23320">
    <property type="entry name" value="MEMBRANE-SPANNING 4-DOMAINS SUBFAMILY A MS4A -RELATED"/>
    <property type="match status" value="1"/>
</dbReference>
<dbReference type="STRING" id="43700.ENSMALP00000005850"/>
<dbReference type="AlphaFoldDB" id="A0A3Q3Q6Z8"/>
<evidence type="ECO:0000256" key="1">
    <source>
        <dbReference type="ARBA" id="ARBA00004141"/>
    </source>
</evidence>
<keyword evidence="5 6" id="KW-0472">Membrane</keyword>
<evidence type="ECO:0000256" key="6">
    <source>
        <dbReference type="SAM" id="Phobius"/>
    </source>
</evidence>
<keyword evidence="8" id="KW-1185">Reference proteome</keyword>
<dbReference type="Ensembl" id="ENSMALT00000005982.1">
    <property type="protein sequence ID" value="ENSMALP00000005850.1"/>
    <property type="gene ID" value="ENSMALG00000004194.1"/>
</dbReference>
<dbReference type="RefSeq" id="XP_020480692.1">
    <property type="nucleotide sequence ID" value="XM_020625036.1"/>
</dbReference>
<dbReference type="GO" id="GO:0016020">
    <property type="term" value="C:membrane"/>
    <property type="evidence" value="ECO:0007669"/>
    <property type="project" value="UniProtKB-SubCell"/>
</dbReference>
<proteinExistence type="inferred from homology"/>
<dbReference type="OrthoDB" id="8951938at2759"/>
<evidence type="ECO:0000313" key="7">
    <source>
        <dbReference type="Ensembl" id="ENSMALP00000005850.1"/>
    </source>
</evidence>
<evidence type="ECO:0008006" key="9">
    <source>
        <dbReference type="Google" id="ProtNLM"/>
    </source>
</evidence>
<evidence type="ECO:0000256" key="3">
    <source>
        <dbReference type="ARBA" id="ARBA00022692"/>
    </source>
</evidence>
<sequence>MSIAMTNADGVTVITLTSDTKSTWPPLCQILKALCYNPLCCSVSQQIRGVQRASQTVLGALQIMVGALTIGLAVINNHRGPDPFWLGAMFLLVGAVCILSDKYPSPCLVIINVILNLAGVGFAIADIVVYSSNMYVYMWQCTRDRDYGYYYHRTTPSPSPQEEILVERCLEFQDLRWMLLQSISIVLIVLSVLELCLTISSVILGIKALRSIKKGESKSTADPECYKPLLEEVTNQ</sequence>
<protein>
    <recommendedName>
        <fullName evidence="9">Transmembrane protein 176l.4</fullName>
    </recommendedName>
</protein>
<feature type="transmembrane region" description="Helical" evidence="6">
    <location>
        <begin position="107"/>
        <end position="130"/>
    </location>
</feature>
<keyword evidence="3 6" id="KW-0812">Transmembrane</keyword>
<dbReference type="Proteomes" id="UP000261600">
    <property type="component" value="Unplaced"/>
</dbReference>
<dbReference type="GeneID" id="109974698"/>
<feature type="transmembrane region" description="Helical" evidence="6">
    <location>
        <begin position="57"/>
        <end position="77"/>
    </location>
</feature>
<comment type="subcellular location">
    <subcellularLocation>
        <location evidence="1">Membrane</location>
        <topology evidence="1">Multi-pass membrane protein</topology>
    </subcellularLocation>
</comment>
<accession>A0A3Q3Q6Z8</accession>
<name>A0A3Q3Q6Z8_MONAL</name>
<evidence type="ECO:0000256" key="5">
    <source>
        <dbReference type="ARBA" id="ARBA00023136"/>
    </source>
</evidence>
<dbReference type="Pfam" id="PF04103">
    <property type="entry name" value="CD20"/>
    <property type="match status" value="1"/>
</dbReference>
<feature type="transmembrane region" description="Helical" evidence="6">
    <location>
        <begin position="183"/>
        <end position="206"/>
    </location>
</feature>
<dbReference type="KEGG" id="malb:109974698"/>
<evidence type="ECO:0000256" key="4">
    <source>
        <dbReference type="ARBA" id="ARBA00022989"/>
    </source>
</evidence>